<comment type="caution">
    <text evidence="5">The sequence shown here is derived from an EMBL/GenBank/DDBJ whole genome shotgun (WGS) entry which is preliminary data.</text>
</comment>
<feature type="compositionally biased region" description="Low complexity" evidence="3">
    <location>
        <begin position="1389"/>
        <end position="1410"/>
    </location>
</feature>
<dbReference type="Pfam" id="PF05567">
    <property type="entry name" value="T4P_PilY1"/>
    <property type="match status" value="1"/>
</dbReference>
<evidence type="ECO:0000256" key="3">
    <source>
        <dbReference type="SAM" id="MobiDB-lite"/>
    </source>
</evidence>
<dbReference type="RefSeq" id="WP_189419486.1">
    <property type="nucleotide sequence ID" value="NZ_BMYZ01000002.1"/>
</dbReference>
<feature type="region of interest" description="Disordered" evidence="3">
    <location>
        <begin position="1386"/>
        <end position="1412"/>
    </location>
</feature>
<dbReference type="InterPro" id="IPR008707">
    <property type="entry name" value="B-propeller_PilY1"/>
</dbReference>
<feature type="compositionally biased region" description="Low complexity" evidence="3">
    <location>
        <begin position="849"/>
        <end position="867"/>
    </location>
</feature>
<keyword evidence="6" id="KW-1185">Reference proteome</keyword>
<organism evidence="5 6">
    <name type="scientific">Cellvibrio zantedeschiae</name>
    <dbReference type="NCBI Taxonomy" id="1237077"/>
    <lineage>
        <taxon>Bacteria</taxon>
        <taxon>Pseudomonadati</taxon>
        <taxon>Pseudomonadota</taxon>
        <taxon>Gammaproteobacteria</taxon>
        <taxon>Cellvibrionales</taxon>
        <taxon>Cellvibrionaceae</taxon>
        <taxon>Cellvibrio</taxon>
    </lineage>
</organism>
<evidence type="ECO:0000313" key="5">
    <source>
        <dbReference type="EMBL" id="GGY80637.1"/>
    </source>
</evidence>
<gene>
    <name evidence="5" type="ORF">GCM10011613_27100</name>
</gene>
<proteinExistence type="predicted"/>
<feature type="region of interest" description="Disordered" evidence="3">
    <location>
        <begin position="848"/>
        <end position="869"/>
    </location>
</feature>
<keyword evidence="1" id="KW-0479">Metal-binding</keyword>
<evidence type="ECO:0000256" key="1">
    <source>
        <dbReference type="ARBA" id="ARBA00022723"/>
    </source>
</evidence>
<reference evidence="6" key="1">
    <citation type="journal article" date="2019" name="Int. J. Syst. Evol. Microbiol.">
        <title>The Global Catalogue of Microorganisms (GCM) 10K type strain sequencing project: providing services to taxonomists for standard genome sequencing and annotation.</title>
        <authorList>
            <consortium name="The Broad Institute Genomics Platform"/>
            <consortium name="The Broad Institute Genome Sequencing Center for Infectious Disease"/>
            <person name="Wu L."/>
            <person name="Ma J."/>
        </authorList>
    </citation>
    <scope>NUCLEOTIDE SEQUENCE [LARGE SCALE GENOMIC DNA]</scope>
    <source>
        <strain evidence="6">KCTC 32239</strain>
    </source>
</reference>
<evidence type="ECO:0000313" key="6">
    <source>
        <dbReference type="Proteomes" id="UP000619761"/>
    </source>
</evidence>
<evidence type="ECO:0000256" key="2">
    <source>
        <dbReference type="ARBA" id="ARBA00022837"/>
    </source>
</evidence>
<name>A0ABQ3B9U2_9GAMM</name>
<dbReference type="EMBL" id="BMYZ01000002">
    <property type="protein sequence ID" value="GGY80637.1"/>
    <property type="molecule type" value="Genomic_DNA"/>
</dbReference>
<feature type="domain" description="PilY1 beta-propeller" evidence="4">
    <location>
        <begin position="950"/>
        <end position="1265"/>
    </location>
</feature>
<dbReference type="Proteomes" id="UP000619761">
    <property type="component" value="Unassembled WGS sequence"/>
</dbReference>
<accession>A0ABQ3B9U2</accession>
<sequence>MDQELSKKAYTDYSNLDGNDLSMDDTTYRNNFSYYGYFDPDWCYTYNSTITTVSLRYFAPSVAASNHQCASGTAWSGNFLNWISMTRMDILRKVLFGGKRSVDSTTQTVLERAYIPSDVHAYVKVYGGSDIAYYTPYTYTAGTKRSFCNVSTDSTTNGYPVIRTSAPNTDGYYYWASTEGAQCQFGAASAPGSGDEYTAKVSVCETGKDSNRCKEYSSTTVKKPIGLLQKHGESGTIDFSLTSGTYKAHIKGGVLRKAASPLVDTDGIKHSDPNDEINLDDGTFNTIVAGIIQNINSFRVAGYSSSAKNYSDCNTHSISIATVVGGTTSGQTCTDWGNPIAETYLEMLRYISGNHVSGAGTVQNQPTTGFDVDDTTSSSYGFNGVTGLTRVSTWTDPWADWCAKCAAIVISTGSNSFDSDDLSSASDIVGLSSGASAVKAKTDDVGEKQYGGAFAGDYYMGLNASAYAPTTTVARPASRNCVSTTVSRLSDVLGICPELPALEGSYNIAGLAYHAHTTDLRTNLPGDQKLNTYAVDLAESMPVFRIPVDGKTVTFSPACEASPGTNYQSCTLTNATIEALNYSNGKLVSGQIYLSWEDSTWGNDYDLDAAQRLSFCVGAACSPAIAADRIQIISTTPYAAAGNTMHLSYNIYGVAGVWGSYYQGATSVTAGGDFYRSATLLTASATKADASFTGGLVTPWAVRPGGQNYTSLSGSGAGVESTKLVYVAAASTTKTLEKPLWLAAKFGGFNDTNNNGVFDSGDTWDLHGKAANSAPDGEPDNFFSVKNPANLEDSLNDIIVKIIETSGSASAVATASTRLSTDGFVYQAAFNSKTWNGELRGYQPDQYGTLPATPTKTTTSITATPSPYNMQTTDANRKIYTNVNGTITEFTWANLTATMQTSLTLSGDGTSTPSDRVDWIRGSGTNENNTTGFRERKNKHPNGIEYRNILGDIVNSSPVYEGVYDFRYSNLPTIGAGYKTFLAQKRARMPLVLVGANDGMLHAFKAKDTSASQPDALKEVFAYIPSFVIDKLAALSKPNYGTSANPHQYSVDGNLAVGDVYINGNWKTIVVGALGAGGKGIYALDLTEFNDPTNANPKPQILFEYTNASMGYVMGQLYILPTKEGRWAAIFGNGDFTGTTSKLFMVDIENPTSNTRIIDTAGGTGLSTPAVLLNSLGQFDSAYAGDVDGNMWRFYYNGTSITSYKVFTTLSGQPITAAPTIGYNDLLTKYMVYFGTGRYYKIGDNLVGAQQQSFYAVPDNGPGGTPETRSTLLPKTMTTSYTTGAESRTVSKVNPDWSTKRGWYIDLDHSGSINERVISKALLLQDKLLITTLMPTTIPCDVGGKSWFMEVAAVGDKPPECVLCGPNEFEDQIFLGATNVSILPPGSGSSASSTSAASSTSSTASSAASSIEPTCGKKTNLALIKSGTSGGSLTVNSGQLDACGTGRQSWRQLR</sequence>
<keyword evidence="2" id="KW-0106">Calcium</keyword>
<protein>
    <recommendedName>
        <fullName evidence="4">PilY1 beta-propeller domain-containing protein</fullName>
    </recommendedName>
</protein>
<evidence type="ECO:0000259" key="4">
    <source>
        <dbReference type="Pfam" id="PF05567"/>
    </source>
</evidence>